<organism evidence="2">
    <name type="scientific">freshwater metagenome</name>
    <dbReference type="NCBI Taxonomy" id="449393"/>
    <lineage>
        <taxon>unclassified sequences</taxon>
        <taxon>metagenomes</taxon>
        <taxon>ecological metagenomes</taxon>
    </lineage>
</organism>
<feature type="compositionally biased region" description="Polar residues" evidence="1">
    <location>
        <begin position="18"/>
        <end position="28"/>
    </location>
</feature>
<gene>
    <name evidence="2" type="ORF">UFOPK2310_01561</name>
</gene>
<feature type="region of interest" description="Disordered" evidence="1">
    <location>
        <begin position="133"/>
        <end position="176"/>
    </location>
</feature>
<dbReference type="AlphaFoldDB" id="A0A6J6NKV2"/>
<evidence type="ECO:0000313" key="2">
    <source>
        <dbReference type="EMBL" id="CAB4686866.1"/>
    </source>
</evidence>
<feature type="region of interest" description="Disordered" evidence="1">
    <location>
        <begin position="1"/>
        <end position="41"/>
    </location>
</feature>
<dbReference type="EMBL" id="CAEZWW010000255">
    <property type="protein sequence ID" value="CAB4686866.1"/>
    <property type="molecule type" value="Genomic_DNA"/>
</dbReference>
<reference evidence="2" key="1">
    <citation type="submission" date="2020-05" db="EMBL/GenBank/DDBJ databases">
        <authorList>
            <person name="Chiriac C."/>
            <person name="Salcher M."/>
            <person name="Ghai R."/>
            <person name="Kavagutti S V."/>
        </authorList>
    </citation>
    <scope>NUCLEOTIDE SEQUENCE</scope>
</reference>
<evidence type="ECO:0000256" key="1">
    <source>
        <dbReference type="SAM" id="MobiDB-lite"/>
    </source>
</evidence>
<accession>A0A6J6NKV2</accession>
<protein>
    <submittedName>
        <fullName evidence="2">Unannotated protein</fullName>
    </submittedName>
</protein>
<feature type="compositionally biased region" description="Polar residues" evidence="1">
    <location>
        <begin position="1"/>
        <end position="11"/>
    </location>
</feature>
<name>A0A6J6NKV2_9ZZZZ</name>
<sequence>MNKMTLTNMKATNMKVETMTNPRNSKSAPSPHRKSRRNSRADKIWSAGLAATTCIGIVGVIGVRSVEANADAAASQPAATDIALVSSNVPTTSTGLTQADLEAYAAALDAESAKLDSYRAALVDAANALQAASGQPVAQQPSVQQPSVQQPKVTRAPAAQSAPQIAPAPQSNTKSS</sequence>
<proteinExistence type="predicted"/>